<dbReference type="InterPro" id="IPR002831">
    <property type="entry name" value="Tscrpt_reg_TrmB_N"/>
</dbReference>
<dbReference type="KEGG" id="slc:SL103_13540"/>
<dbReference type="InterPro" id="IPR036388">
    <property type="entry name" value="WH-like_DNA-bd_sf"/>
</dbReference>
<keyword evidence="3" id="KW-1185">Reference proteome</keyword>
<evidence type="ECO:0000313" key="3">
    <source>
        <dbReference type="Proteomes" id="UP000094094"/>
    </source>
</evidence>
<sequence length="328" mass="35903">MNDRDLSAYLRDLGVAQREAELFQALLQAGRSNAGNLGELLGWERAEVEEAVGRLIDLGLVVAGGADGAAPLSPTEPSIALDRLVHIRSAEVREAQLAALHAYRAYRRCTGAQTTDDLVEVVTGPQIVDRIWQFEKAVESEVVRFDSPPYHTDGGANDVEVENLGRGVEYRVVYSSSAVQNGTYYAVNIEPCIAAGEQARVLSTVPVKLTVFDRRLAIVSMSSVEAESNEALLLVRPSSLLTALLGLFETAWRSGHPMHLSQQVPPALRPVQRRILELMGTGVTDDTIAQLLGISRRTLSRHTERLYQLAGATSRFQLALHAARKEWI</sequence>
<evidence type="ECO:0000259" key="1">
    <source>
        <dbReference type="SMART" id="SM00421"/>
    </source>
</evidence>
<dbReference type="PANTHER" id="PTHR34293:SF1">
    <property type="entry name" value="HTH-TYPE TRANSCRIPTIONAL REGULATOR TRMBL2"/>
    <property type="match status" value="1"/>
</dbReference>
<dbReference type="Proteomes" id="UP000094094">
    <property type="component" value="Chromosome"/>
</dbReference>
<dbReference type="GO" id="GO:0003677">
    <property type="term" value="F:DNA binding"/>
    <property type="evidence" value="ECO:0007669"/>
    <property type="project" value="InterPro"/>
</dbReference>
<dbReference type="SMART" id="SM00421">
    <property type="entry name" value="HTH_LUXR"/>
    <property type="match status" value="1"/>
</dbReference>
<dbReference type="InterPro" id="IPR000792">
    <property type="entry name" value="Tscrpt_reg_LuxR_C"/>
</dbReference>
<proteinExistence type="predicted"/>
<accession>A0A1D7VK54</accession>
<dbReference type="AlphaFoldDB" id="A0A1D7VK54"/>
<reference evidence="2 3" key="1">
    <citation type="submission" date="2016-09" db="EMBL/GenBank/DDBJ databases">
        <title>Complete genome sequencing of Streptomyces lydicus 103 and metabolic pathways analysis of antibiotic biosynthesis.</title>
        <authorList>
            <person name="Jia N."/>
            <person name="Ding M.-Z."/>
            <person name="Gao F."/>
            <person name="Yuan Y.-J."/>
        </authorList>
    </citation>
    <scope>NUCLEOTIDE SEQUENCE [LARGE SCALE GENOMIC DNA]</scope>
    <source>
        <strain evidence="2 3">103</strain>
    </source>
</reference>
<gene>
    <name evidence="2" type="ORF">SL103_13540</name>
</gene>
<organism evidence="2 3">
    <name type="scientific">Streptomyces lydicus</name>
    <dbReference type="NCBI Taxonomy" id="47763"/>
    <lineage>
        <taxon>Bacteria</taxon>
        <taxon>Bacillati</taxon>
        <taxon>Actinomycetota</taxon>
        <taxon>Actinomycetes</taxon>
        <taxon>Kitasatosporales</taxon>
        <taxon>Streptomycetaceae</taxon>
        <taxon>Streptomyces</taxon>
    </lineage>
</organism>
<dbReference type="Pfam" id="PF01978">
    <property type="entry name" value="TrmB"/>
    <property type="match status" value="1"/>
</dbReference>
<dbReference type="Gene3D" id="1.10.10.10">
    <property type="entry name" value="Winged helix-like DNA-binding domain superfamily/Winged helix DNA-binding domain"/>
    <property type="match status" value="2"/>
</dbReference>
<dbReference type="GO" id="GO:0006355">
    <property type="term" value="P:regulation of DNA-templated transcription"/>
    <property type="evidence" value="ECO:0007669"/>
    <property type="project" value="InterPro"/>
</dbReference>
<dbReference type="InterPro" id="IPR016032">
    <property type="entry name" value="Sig_transdc_resp-reg_C-effctor"/>
</dbReference>
<dbReference type="EMBL" id="CP017157">
    <property type="protein sequence ID" value="AOP47143.1"/>
    <property type="molecule type" value="Genomic_DNA"/>
</dbReference>
<dbReference type="InterPro" id="IPR051797">
    <property type="entry name" value="TrmB-like"/>
</dbReference>
<dbReference type="RefSeq" id="WP_069569099.1">
    <property type="nucleotide sequence ID" value="NZ_CP017157.1"/>
</dbReference>
<evidence type="ECO:0000313" key="2">
    <source>
        <dbReference type="EMBL" id="AOP47143.1"/>
    </source>
</evidence>
<feature type="domain" description="HTH luxR-type" evidence="1">
    <location>
        <begin position="265"/>
        <end position="322"/>
    </location>
</feature>
<dbReference type="Pfam" id="PF00196">
    <property type="entry name" value="GerE"/>
    <property type="match status" value="1"/>
</dbReference>
<dbReference type="SUPFAM" id="SSF46894">
    <property type="entry name" value="C-terminal effector domain of the bipartite response regulators"/>
    <property type="match status" value="1"/>
</dbReference>
<name>A0A1D7VK54_9ACTN</name>
<dbReference type="PANTHER" id="PTHR34293">
    <property type="entry name" value="HTH-TYPE TRANSCRIPTIONAL REGULATOR TRMBL2"/>
    <property type="match status" value="1"/>
</dbReference>
<protein>
    <submittedName>
        <fullName evidence="2">Helix-turn-helix transcriptional regulator</fullName>
    </submittedName>
</protein>
<dbReference type="OrthoDB" id="4266042at2"/>